<dbReference type="EMBL" id="PEZP01000003">
    <property type="protein sequence ID" value="PIT98531.1"/>
    <property type="molecule type" value="Genomic_DNA"/>
</dbReference>
<evidence type="ECO:0000259" key="5">
    <source>
        <dbReference type="Pfam" id="PF00707"/>
    </source>
</evidence>
<comment type="similarity">
    <text evidence="1">Belongs to the IF-3 family.</text>
</comment>
<gene>
    <name evidence="7" type="primary">infC</name>
    <name evidence="7" type="ORF">COT71_00325</name>
</gene>
<dbReference type="SUPFAM" id="SSF55200">
    <property type="entry name" value="Translation initiation factor IF3, C-terminal domain"/>
    <property type="match status" value="1"/>
</dbReference>
<accession>A0A2M6X0E3</accession>
<keyword evidence="3" id="KW-0648">Protein biosynthesis</keyword>
<reference evidence="8" key="1">
    <citation type="submission" date="2017-09" db="EMBL/GenBank/DDBJ databases">
        <title>Depth-based differentiation of microbial function through sediment-hosted aquifers and enrichment of novel symbionts in the deep terrestrial subsurface.</title>
        <authorList>
            <person name="Probst A.J."/>
            <person name="Ladd B."/>
            <person name="Jarett J.K."/>
            <person name="Geller-Mcgrath D.E."/>
            <person name="Sieber C.M.K."/>
            <person name="Emerson J.B."/>
            <person name="Anantharaman K."/>
            <person name="Thomas B.C."/>
            <person name="Malmstrom R."/>
            <person name="Stieglmeier M."/>
            <person name="Klingl A."/>
            <person name="Woyke T."/>
            <person name="Ryan C.M."/>
            <person name="Banfield J.F."/>
        </authorList>
    </citation>
    <scope>NUCLEOTIDE SEQUENCE [LARGE SCALE GENOMIC DNA]</scope>
</reference>
<sequence length="240" mass="27823">MLWKLTENRDLFDHERHYSVIYDFIAKKAILRYPSLTVCQPADTLILLFLRFYFFLFPHMASRRRRFRARPKPQPKRPPTNEEIAVSQIRLVAADGQQLGVMSKQEALAKAQELGTDLVIVAEKADPPVARLLDVGKHMYEKRKKQAKQKVKAKSSNIKGVRIGFKTGEHDWQLRLHQAEEFLQEGHKVRLEMRLRGREKGRLDQAEQKMREFVTALAIPARIEGSVGRSPRGLTIMLTR</sequence>
<dbReference type="NCBIfam" id="TIGR00168">
    <property type="entry name" value="infC"/>
    <property type="match status" value="1"/>
</dbReference>
<dbReference type="GO" id="GO:0032790">
    <property type="term" value="P:ribosome disassembly"/>
    <property type="evidence" value="ECO:0007669"/>
    <property type="project" value="TreeGrafter"/>
</dbReference>
<evidence type="ECO:0000313" key="7">
    <source>
        <dbReference type="EMBL" id="PIT98531.1"/>
    </source>
</evidence>
<keyword evidence="2 7" id="KW-0396">Initiation factor</keyword>
<name>A0A2M6X0E3_9BACT</name>
<evidence type="ECO:0000256" key="4">
    <source>
        <dbReference type="NCBIfam" id="TIGR00168"/>
    </source>
</evidence>
<feature type="domain" description="Translation initiation factor 3 N-terminal" evidence="6">
    <location>
        <begin position="80"/>
        <end position="148"/>
    </location>
</feature>
<dbReference type="PANTHER" id="PTHR10938:SF0">
    <property type="entry name" value="TRANSLATION INITIATION FACTOR IF-3, MITOCHONDRIAL"/>
    <property type="match status" value="1"/>
</dbReference>
<proteinExistence type="inferred from homology"/>
<dbReference type="InterPro" id="IPR001288">
    <property type="entry name" value="Translation_initiation_fac_3"/>
</dbReference>
<dbReference type="InterPro" id="IPR036787">
    <property type="entry name" value="T_IF-3_N_sf"/>
</dbReference>
<dbReference type="GO" id="GO:0043022">
    <property type="term" value="F:ribosome binding"/>
    <property type="evidence" value="ECO:0007669"/>
    <property type="project" value="TreeGrafter"/>
</dbReference>
<dbReference type="InterPro" id="IPR036788">
    <property type="entry name" value="T_IF-3_C_sf"/>
</dbReference>
<dbReference type="GO" id="GO:0003743">
    <property type="term" value="F:translation initiation factor activity"/>
    <property type="evidence" value="ECO:0007669"/>
    <property type="project" value="UniProtKB-UniRule"/>
</dbReference>
<evidence type="ECO:0000259" key="6">
    <source>
        <dbReference type="Pfam" id="PF05198"/>
    </source>
</evidence>
<dbReference type="Proteomes" id="UP000230731">
    <property type="component" value="Unassembled WGS sequence"/>
</dbReference>
<evidence type="ECO:0000256" key="2">
    <source>
        <dbReference type="ARBA" id="ARBA00022540"/>
    </source>
</evidence>
<dbReference type="Gene3D" id="3.10.20.80">
    <property type="entry name" value="Translation initiation factor 3 (IF-3), N-terminal domain"/>
    <property type="match status" value="1"/>
</dbReference>
<protein>
    <recommendedName>
        <fullName evidence="4">Translation initiation factor IF-3</fullName>
    </recommendedName>
</protein>
<organism evidence="7 8">
    <name type="scientific">Candidatus Andersenbacteria bacterium CG10_big_fil_rev_8_21_14_0_10_54_11</name>
    <dbReference type="NCBI Taxonomy" id="1974485"/>
    <lineage>
        <taxon>Bacteria</taxon>
        <taxon>Candidatus Anderseniibacteriota</taxon>
    </lineage>
</organism>
<dbReference type="InterPro" id="IPR019814">
    <property type="entry name" value="Translation_initiation_fac_3_N"/>
</dbReference>
<comment type="caution">
    <text evidence="7">The sequence shown here is derived from an EMBL/GenBank/DDBJ whole genome shotgun (WGS) entry which is preliminary data.</text>
</comment>
<dbReference type="InterPro" id="IPR019815">
    <property type="entry name" value="Translation_initiation_fac_3_C"/>
</dbReference>
<dbReference type="PANTHER" id="PTHR10938">
    <property type="entry name" value="TRANSLATION INITIATION FACTOR IF-3"/>
    <property type="match status" value="1"/>
</dbReference>
<dbReference type="SUPFAM" id="SSF54364">
    <property type="entry name" value="Translation initiation factor IF3, N-terminal domain"/>
    <property type="match status" value="1"/>
</dbReference>
<dbReference type="Pfam" id="PF05198">
    <property type="entry name" value="IF3_N"/>
    <property type="match status" value="1"/>
</dbReference>
<evidence type="ECO:0000256" key="1">
    <source>
        <dbReference type="ARBA" id="ARBA00005439"/>
    </source>
</evidence>
<evidence type="ECO:0000313" key="8">
    <source>
        <dbReference type="Proteomes" id="UP000230731"/>
    </source>
</evidence>
<dbReference type="Gene3D" id="3.30.110.10">
    <property type="entry name" value="Translation initiation factor 3 (IF-3), C-terminal domain"/>
    <property type="match status" value="1"/>
</dbReference>
<feature type="domain" description="Translation initiation factor 3 C-terminal" evidence="5">
    <location>
        <begin position="157"/>
        <end position="239"/>
    </location>
</feature>
<dbReference type="GO" id="GO:0005737">
    <property type="term" value="C:cytoplasm"/>
    <property type="evidence" value="ECO:0007669"/>
    <property type="project" value="UniProtKB-ARBA"/>
</dbReference>
<evidence type="ECO:0000256" key="3">
    <source>
        <dbReference type="ARBA" id="ARBA00022917"/>
    </source>
</evidence>
<dbReference type="AlphaFoldDB" id="A0A2M6X0E3"/>
<dbReference type="Pfam" id="PF00707">
    <property type="entry name" value="IF3_C"/>
    <property type="match status" value="1"/>
</dbReference>